<dbReference type="Proteomes" id="UP000053260">
    <property type="component" value="Unassembled WGS sequence"/>
</dbReference>
<dbReference type="PANTHER" id="PTHR34142:SF1">
    <property type="entry name" value="GLYCOSIDE HYDROLASE FAMILY 5 DOMAIN-CONTAINING PROTEIN"/>
    <property type="match status" value="1"/>
</dbReference>
<sequence length="345" mass="38913">MTVEFGLVAGCTAGDRAVDVMADVRRTPVVARGEDREKVEPKTPVERYGRLRVCGTRLCDEAGTPVQLRGMSTHGIHWFGSCLVAGVLDALAEDWGSSVLRIAMYADRDGYQSNPKKFTDHVSRLIDMASARGMYVIVDWHWIDSGDPNHGLHHAKTFFREITERHGRKPNVIYEILNEAYQADWWMIKDYAEKVIPVIRAQDPDSVILVGTRGWSTLGLSEYGDEKEMVTDPVRASNIMYTYHFYAKAHRENFLRMLDRASSKLPVFVSEWGTQSWDGRGNDFAMSQRYVDLMARKRISWTNWSIADGGGNGDIFAKGACKGSRFAGTRVLTPAGVWIRQRVRG</sequence>
<dbReference type="Pfam" id="PF00150">
    <property type="entry name" value="Cellulase"/>
    <property type="match status" value="1"/>
</dbReference>
<dbReference type="RefSeq" id="WP_067035761.1">
    <property type="nucleotide sequence ID" value="NZ_KQ949136.1"/>
</dbReference>
<evidence type="ECO:0000313" key="6">
    <source>
        <dbReference type="Proteomes" id="UP000053260"/>
    </source>
</evidence>
<dbReference type="Gene3D" id="3.20.20.80">
    <property type="entry name" value="Glycosidases"/>
    <property type="match status" value="1"/>
</dbReference>
<evidence type="ECO:0000256" key="3">
    <source>
        <dbReference type="RuleBase" id="RU361153"/>
    </source>
</evidence>
<dbReference type="AlphaFoldDB" id="A0A101UPP6"/>
<evidence type="ECO:0000259" key="4">
    <source>
        <dbReference type="Pfam" id="PF00150"/>
    </source>
</evidence>
<evidence type="ECO:0000313" key="5">
    <source>
        <dbReference type="EMBL" id="KUO14538.1"/>
    </source>
</evidence>
<dbReference type="GO" id="GO:0000272">
    <property type="term" value="P:polysaccharide catabolic process"/>
    <property type="evidence" value="ECO:0007669"/>
    <property type="project" value="InterPro"/>
</dbReference>
<evidence type="ECO:0000256" key="2">
    <source>
        <dbReference type="ARBA" id="ARBA00023295"/>
    </source>
</evidence>
<dbReference type="GO" id="GO:0004553">
    <property type="term" value="F:hydrolase activity, hydrolyzing O-glycosyl compounds"/>
    <property type="evidence" value="ECO:0007669"/>
    <property type="project" value="InterPro"/>
</dbReference>
<dbReference type="STRING" id="909626.AQJ91_46300"/>
<gene>
    <name evidence="5" type="ORF">AQJ91_46300</name>
</gene>
<comment type="similarity">
    <text evidence="3">Belongs to the glycosyl hydrolase 5 (cellulase A) family.</text>
</comment>
<name>A0A101UPP6_9ACTN</name>
<dbReference type="SUPFAM" id="SSF51445">
    <property type="entry name" value="(Trans)glycosidases"/>
    <property type="match status" value="1"/>
</dbReference>
<proteinExistence type="inferred from homology"/>
<reference evidence="5 6" key="1">
    <citation type="submission" date="2015-10" db="EMBL/GenBank/DDBJ databases">
        <title>Draft genome sequence of Streptomyces sp. RV15, isolated from a marine sponge.</title>
        <authorList>
            <person name="Ruckert C."/>
            <person name="Abdelmohsen U.R."/>
            <person name="Winkler A."/>
            <person name="Hentschel U."/>
            <person name="Kalinowski J."/>
            <person name="Kampfer P."/>
            <person name="Glaeser S."/>
        </authorList>
    </citation>
    <scope>NUCLEOTIDE SEQUENCE [LARGE SCALE GENOMIC DNA]</scope>
    <source>
        <strain evidence="5 6">RV15</strain>
    </source>
</reference>
<organism evidence="5 6">
    <name type="scientific">Streptomyces dysideae</name>
    <dbReference type="NCBI Taxonomy" id="909626"/>
    <lineage>
        <taxon>Bacteria</taxon>
        <taxon>Bacillati</taxon>
        <taxon>Actinomycetota</taxon>
        <taxon>Actinomycetes</taxon>
        <taxon>Kitasatosporales</taxon>
        <taxon>Streptomycetaceae</taxon>
        <taxon>Streptomyces</taxon>
    </lineage>
</organism>
<protein>
    <submittedName>
        <fullName evidence="5">Cellulase</fullName>
    </submittedName>
</protein>
<dbReference type="SMR" id="A0A101UPP6"/>
<accession>A0A101UPP6</accession>
<dbReference type="OrthoDB" id="182870at2"/>
<comment type="caution">
    <text evidence="5">The sequence shown here is derived from an EMBL/GenBank/DDBJ whole genome shotgun (WGS) entry which is preliminary data.</text>
</comment>
<keyword evidence="1 3" id="KW-0378">Hydrolase</keyword>
<dbReference type="InterPro" id="IPR001547">
    <property type="entry name" value="Glyco_hydro_5"/>
</dbReference>
<dbReference type="PANTHER" id="PTHR34142">
    <property type="entry name" value="ENDO-BETA-1,4-GLUCANASE A"/>
    <property type="match status" value="1"/>
</dbReference>
<keyword evidence="2 3" id="KW-0326">Glycosidase</keyword>
<feature type="domain" description="Glycoside hydrolase family 5" evidence="4">
    <location>
        <begin position="59"/>
        <end position="308"/>
    </location>
</feature>
<dbReference type="InterPro" id="IPR017853">
    <property type="entry name" value="GH"/>
</dbReference>
<keyword evidence="6" id="KW-1185">Reference proteome</keyword>
<dbReference type="EMBL" id="LMXB01000142">
    <property type="protein sequence ID" value="KUO14538.1"/>
    <property type="molecule type" value="Genomic_DNA"/>
</dbReference>
<evidence type="ECO:0000256" key="1">
    <source>
        <dbReference type="ARBA" id="ARBA00022801"/>
    </source>
</evidence>